<dbReference type="SUPFAM" id="SSF51197">
    <property type="entry name" value="Clavaminate synthase-like"/>
    <property type="match status" value="1"/>
</dbReference>
<comment type="caution">
    <text evidence="3">The sequence shown here is derived from an EMBL/GenBank/DDBJ whole genome shotgun (WGS) entry which is preliminary data.</text>
</comment>
<dbReference type="AlphaFoldDB" id="A0A1Q9E6K3"/>
<protein>
    <submittedName>
        <fullName evidence="3">Hypoxia-inducible factor 1-alpha inhibitor</fullName>
    </submittedName>
</protein>
<evidence type="ECO:0000256" key="1">
    <source>
        <dbReference type="SAM" id="MobiDB-lite"/>
    </source>
</evidence>
<evidence type="ECO:0000313" key="4">
    <source>
        <dbReference type="Proteomes" id="UP000186817"/>
    </source>
</evidence>
<feature type="domain" description="JmjC" evidence="2">
    <location>
        <begin position="135"/>
        <end position="308"/>
    </location>
</feature>
<dbReference type="Gene3D" id="2.60.120.10">
    <property type="entry name" value="Jelly Rolls"/>
    <property type="match status" value="1"/>
</dbReference>
<feature type="compositionally biased region" description="Polar residues" evidence="1">
    <location>
        <begin position="340"/>
        <end position="353"/>
    </location>
</feature>
<organism evidence="3 4">
    <name type="scientific">Symbiodinium microadriaticum</name>
    <name type="common">Dinoflagellate</name>
    <name type="synonym">Zooxanthella microadriatica</name>
    <dbReference type="NCBI Taxonomy" id="2951"/>
    <lineage>
        <taxon>Eukaryota</taxon>
        <taxon>Sar</taxon>
        <taxon>Alveolata</taxon>
        <taxon>Dinophyceae</taxon>
        <taxon>Suessiales</taxon>
        <taxon>Symbiodiniaceae</taxon>
        <taxon>Symbiodinium</taxon>
    </lineage>
</organism>
<evidence type="ECO:0000313" key="3">
    <source>
        <dbReference type="EMBL" id="OLQ03049.1"/>
    </source>
</evidence>
<keyword evidence="4" id="KW-1185">Reference proteome</keyword>
<dbReference type="PROSITE" id="PS51184">
    <property type="entry name" value="JMJC"/>
    <property type="match status" value="1"/>
</dbReference>
<dbReference type="OrthoDB" id="415358at2759"/>
<reference evidence="3 4" key="1">
    <citation type="submission" date="2016-02" db="EMBL/GenBank/DDBJ databases">
        <title>Genome analysis of coral dinoflagellate symbionts highlights evolutionary adaptations to a symbiotic lifestyle.</title>
        <authorList>
            <person name="Aranda M."/>
            <person name="Li Y."/>
            <person name="Liew Y.J."/>
            <person name="Baumgarten S."/>
            <person name="Simakov O."/>
            <person name="Wilson M."/>
            <person name="Piel J."/>
            <person name="Ashoor H."/>
            <person name="Bougouffa S."/>
            <person name="Bajic V.B."/>
            <person name="Ryu T."/>
            <person name="Ravasi T."/>
            <person name="Bayer T."/>
            <person name="Micklem G."/>
            <person name="Kim H."/>
            <person name="Bhak J."/>
            <person name="Lajeunesse T.C."/>
            <person name="Voolstra C.R."/>
        </authorList>
    </citation>
    <scope>NUCLEOTIDE SEQUENCE [LARGE SCALE GENOMIC DNA]</scope>
    <source>
        <strain evidence="3 4">CCMP2467</strain>
    </source>
</reference>
<gene>
    <name evidence="3" type="primary">Hif1an</name>
    <name evidence="3" type="ORF">AK812_SmicGene14064</name>
</gene>
<sequence length="474" mass="52431">MASDSQRCGPRVKPVRERLGVQLLQLEGLHASCVPVEDVDVIGETLLRARPVVLRGYASGWKARKWDLEQVAAGSPEAHVELQVSRVGQTQFHGFGGTLQREPLPRLPEAAAEAIQENRSLYLVQCPLWARSGECPARHLMNDVVLGPFEGGVLSRRLESVNLWMSLGETHSNLHYDSKHGLLVLLRGRKLVELFPPAAARTVGAYPVHDPLRSHHSRAPHCCLAARFEKSLCEVHADSTLRAARGFQADLQEGDALMIPEGWWHHVKTLGRANSEQASQTQPQLALAVNIWWRGYPREPKAARPYVLRRLLGEMLARRTASHFLRQKLRKPRKAPKVSKSGTSCLKSSRPQSTGNVSILEELSTAAQSEPPHREWLLALRTFGPVLPHCLAVAAASEDVQQQEAVHQLLDGLSPAQAAALLASLDAAALDMGEAAAALRLLWRHYPQRAIVAKWDEHLRSTLEDILSRVLSTT</sequence>
<dbReference type="Pfam" id="PF13621">
    <property type="entry name" value="Cupin_8"/>
    <property type="match status" value="1"/>
</dbReference>
<feature type="region of interest" description="Disordered" evidence="1">
    <location>
        <begin position="328"/>
        <end position="353"/>
    </location>
</feature>
<dbReference type="Proteomes" id="UP000186817">
    <property type="component" value="Unassembled WGS sequence"/>
</dbReference>
<dbReference type="InterPro" id="IPR041667">
    <property type="entry name" value="Cupin_8"/>
</dbReference>
<dbReference type="InterPro" id="IPR014710">
    <property type="entry name" value="RmlC-like_jellyroll"/>
</dbReference>
<dbReference type="EMBL" id="LSRX01000248">
    <property type="protein sequence ID" value="OLQ03049.1"/>
    <property type="molecule type" value="Genomic_DNA"/>
</dbReference>
<evidence type="ECO:0000259" key="2">
    <source>
        <dbReference type="PROSITE" id="PS51184"/>
    </source>
</evidence>
<dbReference type="PANTHER" id="PTHR12461:SF105">
    <property type="entry name" value="HYPOXIA-INDUCIBLE FACTOR 1-ALPHA INHIBITOR"/>
    <property type="match status" value="1"/>
</dbReference>
<dbReference type="InterPro" id="IPR003347">
    <property type="entry name" value="JmjC_dom"/>
</dbReference>
<feature type="compositionally biased region" description="Basic residues" evidence="1">
    <location>
        <begin position="328"/>
        <end position="337"/>
    </location>
</feature>
<name>A0A1Q9E6K3_SYMMI</name>
<dbReference type="PANTHER" id="PTHR12461">
    <property type="entry name" value="HYPOXIA-INDUCIBLE FACTOR 1 ALPHA INHIBITOR-RELATED"/>
    <property type="match status" value="1"/>
</dbReference>
<accession>A0A1Q9E6K3</accession>
<proteinExistence type="predicted"/>